<organism evidence="1 2">
    <name type="scientific">Lacibacterium aquatile</name>
    <dbReference type="NCBI Taxonomy" id="1168082"/>
    <lineage>
        <taxon>Bacteria</taxon>
        <taxon>Pseudomonadati</taxon>
        <taxon>Pseudomonadota</taxon>
        <taxon>Alphaproteobacteria</taxon>
        <taxon>Rhodospirillales</taxon>
        <taxon>Rhodospirillaceae</taxon>
    </lineage>
</organism>
<proteinExistence type="predicted"/>
<gene>
    <name evidence="1" type="ORF">ACFSM5_13295</name>
</gene>
<dbReference type="SUPFAM" id="SSF53850">
    <property type="entry name" value="Periplasmic binding protein-like II"/>
    <property type="match status" value="1"/>
</dbReference>
<dbReference type="PANTHER" id="PTHR35841">
    <property type="entry name" value="PHOSPHONATES-BINDING PERIPLASMIC PROTEIN"/>
    <property type="match status" value="1"/>
</dbReference>
<evidence type="ECO:0000313" key="2">
    <source>
        <dbReference type="Proteomes" id="UP001597295"/>
    </source>
</evidence>
<evidence type="ECO:0000313" key="1">
    <source>
        <dbReference type="EMBL" id="MFD2263871.1"/>
    </source>
</evidence>
<comment type="caution">
    <text evidence="1">The sequence shown here is derived from an EMBL/GenBank/DDBJ whole genome shotgun (WGS) entry which is preliminary data.</text>
</comment>
<dbReference type="Proteomes" id="UP001597295">
    <property type="component" value="Unassembled WGS sequence"/>
</dbReference>
<dbReference type="Gene3D" id="3.40.190.10">
    <property type="entry name" value="Periplasmic binding protein-like II"/>
    <property type="match status" value="1"/>
</dbReference>
<protein>
    <submittedName>
        <fullName evidence="1">Phosphate/phosphite/phosphonate ABC transporter substrate-binding protein</fullName>
    </submittedName>
</protein>
<reference evidence="2" key="1">
    <citation type="journal article" date="2019" name="Int. J. Syst. Evol. Microbiol.">
        <title>The Global Catalogue of Microorganisms (GCM) 10K type strain sequencing project: providing services to taxonomists for standard genome sequencing and annotation.</title>
        <authorList>
            <consortium name="The Broad Institute Genomics Platform"/>
            <consortium name="The Broad Institute Genome Sequencing Center for Infectious Disease"/>
            <person name="Wu L."/>
            <person name="Ma J."/>
        </authorList>
    </citation>
    <scope>NUCLEOTIDE SEQUENCE [LARGE SCALE GENOMIC DNA]</scope>
    <source>
        <strain evidence="2">CGMCC 1.19062</strain>
    </source>
</reference>
<dbReference type="EMBL" id="JBHUIP010000012">
    <property type="protein sequence ID" value="MFD2263871.1"/>
    <property type="molecule type" value="Genomic_DNA"/>
</dbReference>
<accession>A0ABW5DWR3</accession>
<keyword evidence="2" id="KW-1185">Reference proteome</keyword>
<dbReference type="RefSeq" id="WP_379876914.1">
    <property type="nucleotide sequence ID" value="NZ_JBHUIP010000012.1"/>
</dbReference>
<dbReference type="PANTHER" id="PTHR35841:SF1">
    <property type="entry name" value="PHOSPHONATES-BINDING PERIPLASMIC PROTEIN"/>
    <property type="match status" value="1"/>
</dbReference>
<dbReference type="Pfam" id="PF12974">
    <property type="entry name" value="Phosphonate-bd"/>
    <property type="match status" value="1"/>
</dbReference>
<name>A0ABW5DWR3_9PROT</name>
<sequence length="268" mass="28457">MSLIAGLPMYDFPEVRLLTDGLWSAIQAHLKAAGIEAPANLTRPADLMGFWRSPDLLLGQTCGYPLTRHLTDAVQVVATPHYTAPGCVGAWHCSVIVVAADSPVKSLADLRGKTAVINERGSNTGMNLLRASIAPYAEGRPFFGAVIESGGHAKSMEDVGEGRADVASLDCVTFAMMQRYRPEKAARVRVLAETPSTPALPLVTAARTPHGTVDALRAALMAAAADPELAVLREALFIDKFEVLPVEAYKRVVALEQGAEAAGYPVLV</sequence>